<dbReference type="InterPro" id="IPR051319">
    <property type="entry name" value="Oligoribo/pAp-PDE_c-di-AMP_PDE"/>
</dbReference>
<proteinExistence type="predicted"/>
<feature type="domain" description="DHHA1" evidence="3">
    <location>
        <begin position="300"/>
        <end position="361"/>
    </location>
</feature>
<evidence type="ECO:0000256" key="1">
    <source>
        <dbReference type="SAM" id="MobiDB-lite"/>
    </source>
</evidence>
<dbReference type="InterPro" id="IPR001667">
    <property type="entry name" value="DDH_dom"/>
</dbReference>
<protein>
    <submittedName>
        <fullName evidence="4">DHH family phosphoesterase</fullName>
    </submittedName>
</protein>
<reference evidence="4 5" key="1">
    <citation type="submission" date="2023-04" db="EMBL/GenBank/DDBJ databases">
        <title>Spirochaete genome identified in red abalone sample constitutes a novel genus.</title>
        <authorList>
            <person name="Sharma S.P."/>
            <person name="Purcell C.M."/>
            <person name="Hyde J.R."/>
            <person name="Severin A.J."/>
        </authorList>
    </citation>
    <scope>NUCLEOTIDE SEQUENCE [LARGE SCALE GENOMIC DNA]</scope>
    <source>
        <strain evidence="4 5">SP-2023</strain>
    </source>
</reference>
<dbReference type="Gene3D" id="3.90.1640.10">
    <property type="entry name" value="inorganic pyrophosphatase (n-terminal core)"/>
    <property type="match status" value="1"/>
</dbReference>
<dbReference type="InterPro" id="IPR038763">
    <property type="entry name" value="DHH_sf"/>
</dbReference>
<name>A0ABY8MEX6_9SPIO</name>
<dbReference type="Proteomes" id="UP001228690">
    <property type="component" value="Chromosome"/>
</dbReference>
<dbReference type="PANTHER" id="PTHR47618">
    <property type="entry name" value="BIFUNCTIONAL OLIGORIBONUCLEASE AND PAP PHOSPHATASE NRNA"/>
    <property type="match status" value="1"/>
</dbReference>
<dbReference type="SUPFAM" id="SSF64182">
    <property type="entry name" value="DHH phosphoesterases"/>
    <property type="match status" value="1"/>
</dbReference>
<keyword evidence="5" id="KW-1185">Reference proteome</keyword>
<dbReference type="EMBL" id="CP123443">
    <property type="protein sequence ID" value="WGK68512.1"/>
    <property type="molecule type" value="Genomic_DNA"/>
</dbReference>
<dbReference type="RefSeq" id="WP_326926697.1">
    <property type="nucleotide sequence ID" value="NZ_CP123443.1"/>
</dbReference>
<accession>A0ABY8MEX6</accession>
<evidence type="ECO:0000259" key="3">
    <source>
        <dbReference type="Pfam" id="PF02272"/>
    </source>
</evidence>
<dbReference type="PANTHER" id="PTHR47618:SF1">
    <property type="entry name" value="BIFUNCTIONAL OLIGORIBONUCLEASE AND PAP PHOSPHATASE NRNA"/>
    <property type="match status" value="1"/>
</dbReference>
<evidence type="ECO:0000313" key="4">
    <source>
        <dbReference type="EMBL" id="WGK68512.1"/>
    </source>
</evidence>
<gene>
    <name evidence="4" type="ORF">P0082_08475</name>
</gene>
<dbReference type="Gene3D" id="3.10.310.30">
    <property type="match status" value="1"/>
</dbReference>
<feature type="compositionally biased region" description="Polar residues" evidence="1">
    <location>
        <begin position="1"/>
        <end position="12"/>
    </location>
</feature>
<sequence length="393" mass="43961">MTEITKTNANTESRPKDDRRLNGLNEIPFEVLEAFYQFEHFIVLGHQKPDADCATSQLAMSMALRRLGKSVQLVSAGPFLRPEIVEFADHFHSKIDREQIQQYGQDRTLAIIMDCSTTERTYFAQDLNDLSILIIDHHASGEIDGDFCYCDPQAPSTSMLVHNILLQLPLFLFQMAPQKYDGLMTDDLHGLLIDRKVANILFLGFATDTGFFRFLKPDNAGDMLRMVSALVDTKIDLQSIYQQMTGGKLRGTRRMLGLLLLRAGFLLDGRLCVSYGLCEDKKFWEIESNDSDSFYALSLATQNCEVILLLDEAEEGLWNVGFRSLKQHDVGSIAAQFGGGGHKNAAGCRIEAPEPGRALELLLAKLSTLPGLSIQHSEEVREYIASVPKFQMG</sequence>
<organism evidence="4 5">
    <name type="scientific">Candidatus Haliotispira prima</name>
    <dbReference type="NCBI Taxonomy" id="3034016"/>
    <lineage>
        <taxon>Bacteria</taxon>
        <taxon>Pseudomonadati</taxon>
        <taxon>Spirochaetota</taxon>
        <taxon>Spirochaetia</taxon>
        <taxon>Spirochaetales</taxon>
        <taxon>Spirochaetaceae</taxon>
        <taxon>Candidatus Haliotispira</taxon>
    </lineage>
</organism>
<feature type="region of interest" description="Disordered" evidence="1">
    <location>
        <begin position="1"/>
        <end position="20"/>
    </location>
</feature>
<dbReference type="InterPro" id="IPR003156">
    <property type="entry name" value="DHHA1_dom"/>
</dbReference>
<evidence type="ECO:0000259" key="2">
    <source>
        <dbReference type="Pfam" id="PF01368"/>
    </source>
</evidence>
<dbReference type="Pfam" id="PF02272">
    <property type="entry name" value="DHHA1"/>
    <property type="match status" value="1"/>
</dbReference>
<feature type="domain" description="DDH" evidence="2">
    <location>
        <begin position="41"/>
        <end position="175"/>
    </location>
</feature>
<evidence type="ECO:0000313" key="5">
    <source>
        <dbReference type="Proteomes" id="UP001228690"/>
    </source>
</evidence>
<dbReference type="Pfam" id="PF01368">
    <property type="entry name" value="DHH"/>
    <property type="match status" value="1"/>
</dbReference>